<evidence type="ECO:0000259" key="1">
    <source>
        <dbReference type="PROSITE" id="PS50943"/>
    </source>
</evidence>
<sequence>MAGRTNPTLRQRRVGAELRRMREQAGLAGSQLARLLDVTPAHITQVESGKTPISVERMYTIAGMCMCTNEPLLEALAETIADRGKGGWWEEYRGALPIDFLEVAELEGHAKGIVAFNMAFVPGLLQTRSYAKALFTEGLVPLRDQEIDLRVALRLRRQQETRSAGTPYLALLHEAALHGHYGGRDVLIEQLSSLIESSEHPTTSIRVVPFEAVTFPVPSEDLVHMAGVVPELDTVQVDASHGVYIVDQPARLARHRAILERIEAVALSEDDSRGFIRSTMKEVQRKHG</sequence>
<dbReference type="SMART" id="SM00530">
    <property type="entry name" value="HTH_XRE"/>
    <property type="match status" value="1"/>
</dbReference>
<organism evidence="2 3">
    <name type="scientific">Kitasatospora acidiphila</name>
    <dbReference type="NCBI Taxonomy" id="2567942"/>
    <lineage>
        <taxon>Bacteria</taxon>
        <taxon>Bacillati</taxon>
        <taxon>Actinomycetota</taxon>
        <taxon>Actinomycetes</taxon>
        <taxon>Kitasatosporales</taxon>
        <taxon>Streptomycetaceae</taxon>
        <taxon>Kitasatospora</taxon>
    </lineage>
</organism>
<reference evidence="2 3" key="1">
    <citation type="submission" date="2019-06" db="EMBL/GenBank/DDBJ databases">
        <title>Description of Kitasatospora acidophila sp. nov. isolated from pine grove soil, and reclassification of Streptomyces novaecaesareae to Kitasatospora novaeceasareae comb. nov.</title>
        <authorList>
            <person name="Kim M.J."/>
        </authorList>
    </citation>
    <scope>NUCLEOTIDE SEQUENCE [LARGE SCALE GENOMIC DNA]</scope>
    <source>
        <strain evidence="2 3">MMS16-CNU292</strain>
    </source>
</reference>
<dbReference type="Pfam" id="PF13560">
    <property type="entry name" value="HTH_31"/>
    <property type="match status" value="1"/>
</dbReference>
<dbReference type="AlphaFoldDB" id="A0A540W5L6"/>
<dbReference type="GO" id="GO:0003677">
    <property type="term" value="F:DNA binding"/>
    <property type="evidence" value="ECO:0007669"/>
    <property type="project" value="InterPro"/>
</dbReference>
<dbReference type="Proteomes" id="UP000319103">
    <property type="component" value="Unassembled WGS sequence"/>
</dbReference>
<proteinExistence type="predicted"/>
<keyword evidence="3" id="KW-1185">Reference proteome</keyword>
<dbReference type="Pfam" id="PF19054">
    <property type="entry name" value="DUF5753"/>
    <property type="match status" value="1"/>
</dbReference>
<protein>
    <submittedName>
        <fullName evidence="2">Helix-turn-helix transcriptional regulator</fullName>
    </submittedName>
</protein>
<feature type="domain" description="HTH cro/C1-type" evidence="1">
    <location>
        <begin position="18"/>
        <end position="62"/>
    </location>
</feature>
<dbReference type="InterPro" id="IPR010982">
    <property type="entry name" value="Lambda_DNA-bd_dom_sf"/>
</dbReference>
<dbReference type="OrthoDB" id="3462393at2"/>
<dbReference type="InterPro" id="IPR043917">
    <property type="entry name" value="DUF5753"/>
</dbReference>
<name>A0A540W5L6_9ACTN</name>
<dbReference type="InterPro" id="IPR001387">
    <property type="entry name" value="Cro/C1-type_HTH"/>
</dbReference>
<dbReference type="PROSITE" id="PS50943">
    <property type="entry name" value="HTH_CROC1"/>
    <property type="match status" value="1"/>
</dbReference>
<comment type="caution">
    <text evidence="2">The sequence shown here is derived from an EMBL/GenBank/DDBJ whole genome shotgun (WGS) entry which is preliminary data.</text>
</comment>
<dbReference type="EMBL" id="VIGB01000003">
    <property type="protein sequence ID" value="TQF04237.1"/>
    <property type="molecule type" value="Genomic_DNA"/>
</dbReference>
<dbReference type="Gene3D" id="1.10.260.40">
    <property type="entry name" value="lambda repressor-like DNA-binding domains"/>
    <property type="match status" value="1"/>
</dbReference>
<evidence type="ECO:0000313" key="2">
    <source>
        <dbReference type="EMBL" id="TQF04237.1"/>
    </source>
</evidence>
<dbReference type="SUPFAM" id="SSF47413">
    <property type="entry name" value="lambda repressor-like DNA-binding domains"/>
    <property type="match status" value="1"/>
</dbReference>
<gene>
    <name evidence="2" type="ORF">E6W39_20910</name>
</gene>
<evidence type="ECO:0000313" key="3">
    <source>
        <dbReference type="Proteomes" id="UP000319103"/>
    </source>
</evidence>
<dbReference type="RefSeq" id="WP_141634823.1">
    <property type="nucleotide sequence ID" value="NZ_VIGB01000003.1"/>
</dbReference>
<accession>A0A540W5L6</accession>
<dbReference type="CDD" id="cd00093">
    <property type="entry name" value="HTH_XRE"/>
    <property type="match status" value="1"/>
</dbReference>